<dbReference type="CDD" id="cd04186">
    <property type="entry name" value="GT_2_like_c"/>
    <property type="match status" value="1"/>
</dbReference>
<dbReference type="SUPFAM" id="SSF53448">
    <property type="entry name" value="Nucleotide-diphospho-sugar transferases"/>
    <property type="match status" value="1"/>
</dbReference>
<proteinExistence type="predicted"/>
<reference evidence="2 3" key="1">
    <citation type="journal article" date="2018" name="Syst. Appl. Microbiol.">
        <title>Abditibacterium utsteinense sp. nov., the first cultivated member of candidate phylum FBP, isolated from ice-free Antarctic soil samples.</title>
        <authorList>
            <person name="Tahon G."/>
            <person name="Tytgat B."/>
            <person name="Lebbe L."/>
            <person name="Carlier A."/>
            <person name="Willems A."/>
        </authorList>
    </citation>
    <scope>NUCLEOTIDE SEQUENCE [LARGE SCALE GENOMIC DNA]</scope>
    <source>
        <strain evidence="2 3">LMG 29911</strain>
    </source>
</reference>
<accession>A0A2S8SPS3</accession>
<protein>
    <recommendedName>
        <fullName evidence="1">Glycosyltransferase 2-like domain-containing protein</fullName>
    </recommendedName>
</protein>
<dbReference type="Proteomes" id="UP000237684">
    <property type="component" value="Unassembled WGS sequence"/>
</dbReference>
<dbReference type="EMBL" id="NIGF01000022">
    <property type="protein sequence ID" value="PQV62776.1"/>
    <property type="molecule type" value="Genomic_DNA"/>
</dbReference>
<dbReference type="AlphaFoldDB" id="A0A2S8SPS3"/>
<feature type="domain" description="Glycosyltransferase 2-like" evidence="1">
    <location>
        <begin position="6"/>
        <end position="129"/>
    </location>
</feature>
<sequence>MTPDLSVIILNWNARPFLVACLNSILSQPWRHEIEIIVVDNDSRLDDSVQVVKRDFPSVVLVENSANSGFSAGNNLGYKRARGAFALFLNPDTIVENGALDELLDWMKAHPEVGAIGPRMTYPDGQLQHSSRAFPSFGAGLFRNSFLGRLFPENPWSRGYLMSDAAPNQARAVDWLSGSAILARREALDSVETGRRRKTGPWDEDFFMYCEDIDLCFRLMRKKWPRFYVPSATIQHHIGKSSDFAQGQSIRRHHAAMWLFYRKHYMKGLGVLGAPLAALGIGVRAFLATLKLYRGYAAAGIFKVMVKRKVGTKKTLIRQKMKKKITKKPR</sequence>
<keyword evidence="3" id="KW-1185">Reference proteome</keyword>
<organism evidence="2 3">
    <name type="scientific">Abditibacterium utsteinense</name>
    <dbReference type="NCBI Taxonomy" id="1960156"/>
    <lineage>
        <taxon>Bacteria</taxon>
        <taxon>Pseudomonadati</taxon>
        <taxon>Abditibacteriota</taxon>
        <taxon>Abditibacteriia</taxon>
        <taxon>Abditibacteriales</taxon>
        <taxon>Abditibacteriaceae</taxon>
        <taxon>Abditibacterium</taxon>
    </lineage>
</organism>
<dbReference type="Gene3D" id="3.90.550.10">
    <property type="entry name" value="Spore Coat Polysaccharide Biosynthesis Protein SpsA, Chain A"/>
    <property type="match status" value="1"/>
</dbReference>
<dbReference type="InParanoid" id="A0A2S8SPS3"/>
<dbReference type="PANTHER" id="PTHR43179:SF7">
    <property type="entry name" value="RHAMNOSYLTRANSFERASE WBBL"/>
    <property type="match status" value="1"/>
</dbReference>
<dbReference type="InterPro" id="IPR001173">
    <property type="entry name" value="Glyco_trans_2-like"/>
</dbReference>
<dbReference type="PANTHER" id="PTHR43179">
    <property type="entry name" value="RHAMNOSYLTRANSFERASE WBBL"/>
    <property type="match status" value="1"/>
</dbReference>
<dbReference type="RefSeq" id="WP_106381085.1">
    <property type="nucleotide sequence ID" value="NZ_NIGF01000022.1"/>
</dbReference>
<evidence type="ECO:0000313" key="2">
    <source>
        <dbReference type="EMBL" id="PQV62776.1"/>
    </source>
</evidence>
<dbReference type="InterPro" id="IPR029044">
    <property type="entry name" value="Nucleotide-diphossugar_trans"/>
</dbReference>
<comment type="caution">
    <text evidence="2">The sequence shown here is derived from an EMBL/GenBank/DDBJ whole genome shotgun (WGS) entry which is preliminary data.</text>
</comment>
<dbReference type="Pfam" id="PF00535">
    <property type="entry name" value="Glycos_transf_2"/>
    <property type="match status" value="1"/>
</dbReference>
<name>A0A2S8SPS3_9BACT</name>
<evidence type="ECO:0000259" key="1">
    <source>
        <dbReference type="Pfam" id="PF00535"/>
    </source>
</evidence>
<evidence type="ECO:0000313" key="3">
    <source>
        <dbReference type="Proteomes" id="UP000237684"/>
    </source>
</evidence>
<gene>
    <name evidence="2" type="ORF">B1R32_12223</name>
</gene>
<dbReference type="OrthoDB" id="9771846at2"/>